<keyword evidence="6" id="KW-0413">Isomerase</keyword>
<dbReference type="OrthoDB" id="14196at2"/>
<dbReference type="Gene3D" id="1.10.4030.10">
    <property type="entry name" value="Porin chaperone SurA, peptide-binding domain"/>
    <property type="match status" value="1"/>
</dbReference>
<evidence type="ECO:0000313" key="7">
    <source>
        <dbReference type="Proteomes" id="UP000238701"/>
    </source>
</evidence>
<reference evidence="7" key="1">
    <citation type="submission" date="2018-02" db="EMBL/GenBank/DDBJ databases">
        <authorList>
            <person name="Hausmann B."/>
        </authorList>
    </citation>
    <scope>NUCLEOTIDE SEQUENCE [LARGE SCALE GENOMIC DNA]</scope>
    <source>
        <strain evidence="7">Peat soil MAG SbA1</strain>
    </source>
</reference>
<feature type="region of interest" description="Disordered" evidence="3">
    <location>
        <begin position="186"/>
        <end position="218"/>
    </location>
</feature>
<dbReference type="Pfam" id="PF09312">
    <property type="entry name" value="SurA_N"/>
    <property type="match status" value="1"/>
</dbReference>
<keyword evidence="1 4" id="KW-0732">Signal</keyword>
<evidence type="ECO:0000313" key="6">
    <source>
        <dbReference type="EMBL" id="SPF35145.1"/>
    </source>
</evidence>
<feature type="signal peptide" evidence="4">
    <location>
        <begin position="1"/>
        <end position="18"/>
    </location>
</feature>
<dbReference type="InterPro" id="IPR050280">
    <property type="entry name" value="OMP_Chaperone_SurA"/>
</dbReference>
<sequence length="218" mass="24566">MKRLCVILAALACLPTLAAGQQVVEEIIARVNNQIVTLSEFERSKDQLKDEVKQQDPNNADKLYAEREKDVLRDLIDQQLLLEKGHDLDITGDTDLIKQLDQMRKEMKLDSLEDLEKEATKQGVSWEDFRQNMRNKIVTQKVIGEEVGTHLSLGKDEEQQFYDEHKSEMERPEAVRLSEILITPKPIAPPAAAAATDPNTPASSTPAQPAVDEAARRR</sequence>
<accession>A0A2U3K644</accession>
<evidence type="ECO:0000259" key="5">
    <source>
        <dbReference type="Pfam" id="PF09312"/>
    </source>
</evidence>
<feature type="domain" description="SurA N-terminal" evidence="5">
    <location>
        <begin position="24"/>
        <end position="142"/>
    </location>
</feature>
<proteinExistence type="predicted"/>
<dbReference type="PANTHER" id="PTHR47637">
    <property type="entry name" value="CHAPERONE SURA"/>
    <property type="match status" value="1"/>
</dbReference>
<gene>
    <name evidence="6" type="ORF">SBA1_140035</name>
</gene>
<dbReference type="InterPro" id="IPR015391">
    <property type="entry name" value="SurA_N"/>
</dbReference>
<dbReference type="GO" id="GO:0016853">
    <property type="term" value="F:isomerase activity"/>
    <property type="evidence" value="ECO:0007669"/>
    <property type="project" value="UniProtKB-KW"/>
</dbReference>
<keyword evidence="2" id="KW-0697">Rotamase</keyword>
<evidence type="ECO:0000256" key="2">
    <source>
        <dbReference type="ARBA" id="ARBA00023110"/>
    </source>
</evidence>
<dbReference type="PANTHER" id="PTHR47637:SF1">
    <property type="entry name" value="CHAPERONE SURA"/>
    <property type="match status" value="1"/>
</dbReference>
<dbReference type="EMBL" id="OMOD01000046">
    <property type="protein sequence ID" value="SPF35145.1"/>
    <property type="molecule type" value="Genomic_DNA"/>
</dbReference>
<dbReference type="InterPro" id="IPR027304">
    <property type="entry name" value="Trigger_fact/SurA_dom_sf"/>
</dbReference>
<evidence type="ECO:0000256" key="1">
    <source>
        <dbReference type="ARBA" id="ARBA00022729"/>
    </source>
</evidence>
<feature type="chain" id="PRO_5015644916" evidence="4">
    <location>
        <begin position="19"/>
        <end position="218"/>
    </location>
</feature>
<feature type="compositionally biased region" description="Low complexity" evidence="3">
    <location>
        <begin position="190"/>
        <end position="207"/>
    </location>
</feature>
<dbReference type="Proteomes" id="UP000238701">
    <property type="component" value="Unassembled WGS sequence"/>
</dbReference>
<dbReference type="AlphaFoldDB" id="A0A2U3K644"/>
<dbReference type="SUPFAM" id="SSF109998">
    <property type="entry name" value="Triger factor/SurA peptide-binding domain-like"/>
    <property type="match status" value="1"/>
</dbReference>
<evidence type="ECO:0000256" key="4">
    <source>
        <dbReference type="SAM" id="SignalP"/>
    </source>
</evidence>
<organism evidence="6 7">
    <name type="scientific">Candidatus Sulfotelmatobacter kueseliae</name>
    <dbReference type="NCBI Taxonomy" id="2042962"/>
    <lineage>
        <taxon>Bacteria</taxon>
        <taxon>Pseudomonadati</taxon>
        <taxon>Acidobacteriota</taxon>
        <taxon>Terriglobia</taxon>
        <taxon>Terriglobales</taxon>
        <taxon>Candidatus Korobacteraceae</taxon>
        <taxon>Candidatus Sulfotelmatobacter</taxon>
    </lineage>
</organism>
<protein>
    <submittedName>
        <fullName evidence="6">PpiC-type peptidyl-prolyl cis-trans isomerase</fullName>
    </submittedName>
</protein>
<evidence type="ECO:0000256" key="3">
    <source>
        <dbReference type="SAM" id="MobiDB-lite"/>
    </source>
</evidence>
<name>A0A2U3K644_9BACT</name>